<proteinExistence type="predicted"/>
<reference evidence="1 3" key="1">
    <citation type="journal article" date="2011" name="Nature">
        <title>The Medicago genome provides insight into the evolution of rhizobial symbioses.</title>
        <authorList>
            <person name="Young N.D."/>
            <person name="Debelle F."/>
            <person name="Oldroyd G.E."/>
            <person name="Geurts R."/>
            <person name="Cannon S.B."/>
            <person name="Udvardi M.K."/>
            <person name="Benedito V.A."/>
            <person name="Mayer K.F."/>
            <person name="Gouzy J."/>
            <person name="Schoof H."/>
            <person name="Van de Peer Y."/>
            <person name="Proost S."/>
            <person name="Cook D.R."/>
            <person name="Meyers B.C."/>
            <person name="Spannagl M."/>
            <person name="Cheung F."/>
            <person name="De Mita S."/>
            <person name="Krishnakumar V."/>
            <person name="Gundlach H."/>
            <person name="Zhou S."/>
            <person name="Mudge J."/>
            <person name="Bharti A.K."/>
            <person name="Murray J.D."/>
            <person name="Naoumkina M.A."/>
            <person name="Rosen B."/>
            <person name="Silverstein K.A."/>
            <person name="Tang H."/>
            <person name="Rombauts S."/>
            <person name="Zhao P.X."/>
            <person name="Zhou P."/>
            <person name="Barbe V."/>
            <person name="Bardou P."/>
            <person name="Bechner M."/>
            <person name="Bellec A."/>
            <person name="Berger A."/>
            <person name="Berges H."/>
            <person name="Bidwell S."/>
            <person name="Bisseling T."/>
            <person name="Choisne N."/>
            <person name="Couloux A."/>
            <person name="Denny R."/>
            <person name="Deshpande S."/>
            <person name="Dai X."/>
            <person name="Doyle J.J."/>
            <person name="Dudez A.M."/>
            <person name="Farmer A.D."/>
            <person name="Fouteau S."/>
            <person name="Franken C."/>
            <person name="Gibelin C."/>
            <person name="Gish J."/>
            <person name="Goldstein S."/>
            <person name="Gonzalez A.J."/>
            <person name="Green P.J."/>
            <person name="Hallab A."/>
            <person name="Hartog M."/>
            <person name="Hua A."/>
            <person name="Humphray S.J."/>
            <person name="Jeong D.H."/>
            <person name="Jing Y."/>
            <person name="Jocker A."/>
            <person name="Kenton S.M."/>
            <person name="Kim D.J."/>
            <person name="Klee K."/>
            <person name="Lai H."/>
            <person name="Lang C."/>
            <person name="Lin S."/>
            <person name="Macmil S.L."/>
            <person name="Magdelenat G."/>
            <person name="Matthews L."/>
            <person name="McCorrison J."/>
            <person name="Monaghan E.L."/>
            <person name="Mun J.H."/>
            <person name="Najar F.Z."/>
            <person name="Nicholson C."/>
            <person name="Noirot C."/>
            <person name="O'Bleness M."/>
            <person name="Paule C.R."/>
            <person name="Poulain J."/>
            <person name="Prion F."/>
            <person name="Qin B."/>
            <person name="Qu C."/>
            <person name="Retzel E.F."/>
            <person name="Riddle C."/>
            <person name="Sallet E."/>
            <person name="Samain S."/>
            <person name="Samson N."/>
            <person name="Sanders I."/>
            <person name="Saurat O."/>
            <person name="Scarpelli C."/>
            <person name="Schiex T."/>
            <person name="Segurens B."/>
            <person name="Severin A.J."/>
            <person name="Sherrier D.J."/>
            <person name="Shi R."/>
            <person name="Sims S."/>
            <person name="Singer S.R."/>
            <person name="Sinharoy S."/>
            <person name="Sterck L."/>
            <person name="Viollet A."/>
            <person name="Wang B.B."/>
            <person name="Wang K."/>
            <person name="Wang M."/>
            <person name="Wang X."/>
            <person name="Warfsmann J."/>
            <person name="Weissenbach J."/>
            <person name="White D.D."/>
            <person name="White J.D."/>
            <person name="Wiley G.B."/>
            <person name="Wincker P."/>
            <person name="Xing Y."/>
            <person name="Yang L."/>
            <person name="Yao Z."/>
            <person name="Ying F."/>
            <person name="Zhai J."/>
            <person name="Zhou L."/>
            <person name="Zuber A."/>
            <person name="Denarie J."/>
            <person name="Dixon R.A."/>
            <person name="May G.D."/>
            <person name="Schwartz D.C."/>
            <person name="Rogers J."/>
            <person name="Quetier F."/>
            <person name="Town C.D."/>
            <person name="Roe B.A."/>
        </authorList>
    </citation>
    <scope>NUCLEOTIDE SEQUENCE [LARGE SCALE GENOMIC DNA]</scope>
    <source>
        <strain evidence="1">A17</strain>
        <strain evidence="2 3">cv. Jemalong A17</strain>
    </source>
</reference>
<dbReference type="PaxDb" id="3880-AES75150"/>
<gene>
    <name evidence="1" type="ordered locus">MTR_6g027050</name>
</gene>
<dbReference type="EnsemblPlants" id="AES75150">
    <property type="protein sequence ID" value="AES75150"/>
    <property type="gene ID" value="MTR_6g027050"/>
</dbReference>
<name>G7KPJ3_MEDTR</name>
<dbReference type="EMBL" id="CM001222">
    <property type="protein sequence ID" value="AES75150.1"/>
    <property type="molecule type" value="Genomic_DNA"/>
</dbReference>
<evidence type="ECO:0000313" key="1">
    <source>
        <dbReference type="EMBL" id="AES75150.1"/>
    </source>
</evidence>
<reference evidence="2" key="3">
    <citation type="submission" date="2015-04" db="UniProtKB">
        <authorList>
            <consortium name="EnsemblPlants"/>
        </authorList>
    </citation>
    <scope>IDENTIFICATION</scope>
    <source>
        <strain evidence="2">cv. Jemalong A17</strain>
    </source>
</reference>
<dbReference type="Proteomes" id="UP000002051">
    <property type="component" value="Chromosome 6"/>
</dbReference>
<accession>G7KPJ3</accession>
<evidence type="ECO:0000313" key="3">
    <source>
        <dbReference type="Proteomes" id="UP000002051"/>
    </source>
</evidence>
<sequence>MKNFKCSDRKLDMGLRLRERQPGALKLPHTQGPRRGPTIIDVLYAALLCFYTRGCFQDLNL</sequence>
<protein>
    <submittedName>
        <fullName evidence="1 2">Uncharacterized protein</fullName>
    </submittedName>
</protein>
<dbReference type="AlphaFoldDB" id="G7KPJ3"/>
<reference evidence="1 3" key="2">
    <citation type="journal article" date="2014" name="BMC Genomics">
        <title>An improved genome release (version Mt4.0) for the model legume Medicago truncatula.</title>
        <authorList>
            <person name="Tang H."/>
            <person name="Krishnakumar V."/>
            <person name="Bidwell S."/>
            <person name="Rosen B."/>
            <person name="Chan A."/>
            <person name="Zhou S."/>
            <person name="Gentzbittel L."/>
            <person name="Childs K.L."/>
            <person name="Yandell M."/>
            <person name="Gundlach H."/>
            <person name="Mayer K.F."/>
            <person name="Schwartz D.C."/>
            <person name="Town C.D."/>
        </authorList>
    </citation>
    <scope>GENOME REANNOTATION</scope>
    <source>
        <strain evidence="2 3">cv. Jemalong A17</strain>
    </source>
</reference>
<dbReference type="HOGENOM" id="CLU_2926116_0_0_1"/>
<organism evidence="1 3">
    <name type="scientific">Medicago truncatula</name>
    <name type="common">Barrel medic</name>
    <name type="synonym">Medicago tribuloides</name>
    <dbReference type="NCBI Taxonomy" id="3880"/>
    <lineage>
        <taxon>Eukaryota</taxon>
        <taxon>Viridiplantae</taxon>
        <taxon>Streptophyta</taxon>
        <taxon>Embryophyta</taxon>
        <taxon>Tracheophyta</taxon>
        <taxon>Spermatophyta</taxon>
        <taxon>Magnoliopsida</taxon>
        <taxon>eudicotyledons</taxon>
        <taxon>Gunneridae</taxon>
        <taxon>Pentapetalae</taxon>
        <taxon>rosids</taxon>
        <taxon>fabids</taxon>
        <taxon>Fabales</taxon>
        <taxon>Fabaceae</taxon>
        <taxon>Papilionoideae</taxon>
        <taxon>50 kb inversion clade</taxon>
        <taxon>NPAAA clade</taxon>
        <taxon>Hologalegina</taxon>
        <taxon>IRL clade</taxon>
        <taxon>Trifolieae</taxon>
        <taxon>Medicago</taxon>
    </lineage>
</organism>
<keyword evidence="3" id="KW-1185">Reference proteome</keyword>
<evidence type="ECO:0000313" key="2">
    <source>
        <dbReference type="EnsemblPlants" id="AES75150"/>
    </source>
</evidence>